<dbReference type="Gene3D" id="3.30.350.10">
    <property type="entry name" value="Subtilisin inhibitor-like"/>
    <property type="match status" value="1"/>
</dbReference>
<evidence type="ECO:0008006" key="3">
    <source>
        <dbReference type="Google" id="ProtNLM"/>
    </source>
</evidence>
<sequence>MRPTPATVARRAVAIGALALGSGACGPAGDATASPSTPPGGARVLLEISVRPAPEQDPTRHVLECLDGAPGPATTLPGAEVACADVAALGAGFFTAEPDPDRVCTLQYGGPATARVTGTVDGEAVDARFSLTDGCEISRWQAAESLLGTGRDRLLQVMTSS</sequence>
<evidence type="ECO:0000313" key="2">
    <source>
        <dbReference type="Proteomes" id="UP000638848"/>
    </source>
</evidence>
<keyword evidence="2" id="KW-1185">Reference proteome</keyword>
<evidence type="ECO:0000313" key="1">
    <source>
        <dbReference type="EMBL" id="GGG69338.1"/>
    </source>
</evidence>
<organism evidence="1 2">
    <name type="scientific">Kocuria dechangensis</name>
    <dbReference type="NCBI Taxonomy" id="1176249"/>
    <lineage>
        <taxon>Bacteria</taxon>
        <taxon>Bacillati</taxon>
        <taxon>Actinomycetota</taxon>
        <taxon>Actinomycetes</taxon>
        <taxon>Micrococcales</taxon>
        <taxon>Micrococcaceae</taxon>
        <taxon>Kocuria</taxon>
    </lineage>
</organism>
<dbReference type="Proteomes" id="UP000638848">
    <property type="component" value="Unassembled WGS sequence"/>
</dbReference>
<dbReference type="PROSITE" id="PS51257">
    <property type="entry name" value="PROKAR_LIPOPROTEIN"/>
    <property type="match status" value="1"/>
</dbReference>
<gene>
    <name evidence="1" type="ORF">GCM10011374_37180</name>
</gene>
<accession>A0A917H6S1</accession>
<protein>
    <recommendedName>
        <fullName evidence="3">Serine protease inhibitor</fullName>
    </recommendedName>
</protein>
<dbReference type="GO" id="GO:0004867">
    <property type="term" value="F:serine-type endopeptidase inhibitor activity"/>
    <property type="evidence" value="ECO:0007669"/>
    <property type="project" value="InterPro"/>
</dbReference>
<comment type="caution">
    <text evidence="1">The sequence shown here is derived from an EMBL/GenBank/DDBJ whole genome shotgun (WGS) entry which is preliminary data.</text>
</comment>
<dbReference type="AlphaFoldDB" id="A0A917H6S1"/>
<proteinExistence type="predicted"/>
<dbReference type="RefSeq" id="WP_188539946.1">
    <property type="nucleotide sequence ID" value="NZ_BMEQ01000034.1"/>
</dbReference>
<reference evidence="1" key="2">
    <citation type="submission" date="2020-09" db="EMBL/GenBank/DDBJ databases">
        <authorList>
            <person name="Sun Q."/>
            <person name="Zhou Y."/>
        </authorList>
    </citation>
    <scope>NUCLEOTIDE SEQUENCE</scope>
    <source>
        <strain evidence="1">CGMCC 1.12187</strain>
    </source>
</reference>
<reference evidence="1" key="1">
    <citation type="journal article" date="2014" name="Int. J. Syst. Evol. Microbiol.">
        <title>Complete genome sequence of Corynebacterium casei LMG S-19264T (=DSM 44701T), isolated from a smear-ripened cheese.</title>
        <authorList>
            <consortium name="US DOE Joint Genome Institute (JGI-PGF)"/>
            <person name="Walter F."/>
            <person name="Albersmeier A."/>
            <person name="Kalinowski J."/>
            <person name="Ruckert C."/>
        </authorList>
    </citation>
    <scope>NUCLEOTIDE SEQUENCE</scope>
    <source>
        <strain evidence="1">CGMCC 1.12187</strain>
    </source>
</reference>
<dbReference type="EMBL" id="BMEQ01000034">
    <property type="protein sequence ID" value="GGG69338.1"/>
    <property type="molecule type" value="Genomic_DNA"/>
</dbReference>
<name>A0A917H6S1_9MICC</name>
<dbReference type="InterPro" id="IPR036819">
    <property type="entry name" value="Subtilisin_inhibitor-like_sf"/>
</dbReference>
<dbReference type="SUPFAM" id="SSF55399">
    <property type="entry name" value="Subtilisin inhibitor"/>
    <property type="match status" value="1"/>
</dbReference>